<accession>A0ABU8HBX5</accession>
<feature type="transmembrane region" description="Helical" evidence="1">
    <location>
        <begin position="128"/>
        <end position="147"/>
    </location>
</feature>
<sequence>MVHVKTPFSRAIVFALFLSYLSFLLYLLYFSEYRSYVGSLEERSVNLLPLNTISDYIVTFERFHFRILTDNFFGNIIAFMPFGFLVPILWTKLQKLRSVALLSAFFSLTIEVVQYITKLGACDIDDIILNTAGGIVGYLGYKFILGLNQIVKTV</sequence>
<name>A0ABU8HBX5_9BACI</name>
<feature type="transmembrane region" description="Helical" evidence="1">
    <location>
        <begin position="98"/>
        <end position="116"/>
    </location>
</feature>
<dbReference type="PANTHER" id="PTHR36834">
    <property type="entry name" value="MEMBRANE PROTEIN-RELATED"/>
    <property type="match status" value="1"/>
</dbReference>
<dbReference type="InterPro" id="IPR053150">
    <property type="entry name" value="Teicoplanin_resist-assoc"/>
</dbReference>
<keyword evidence="1" id="KW-1133">Transmembrane helix</keyword>
<comment type="caution">
    <text evidence="3">The sequence shown here is derived from an EMBL/GenBank/DDBJ whole genome shotgun (WGS) entry which is preliminary data.</text>
</comment>
<dbReference type="Proteomes" id="UP001312865">
    <property type="component" value="Unassembled WGS sequence"/>
</dbReference>
<dbReference type="RefSeq" id="WP_336586155.1">
    <property type="nucleotide sequence ID" value="NZ_JBBAXC010000004.1"/>
</dbReference>
<reference evidence="3 4" key="1">
    <citation type="journal article" date="2018" name="J. Microbiol.">
        <title>Bacillus spongiae sp. nov., isolated from sponge of Jeju Island.</title>
        <authorList>
            <person name="Lee G.E."/>
            <person name="Im W.T."/>
            <person name="Park J.S."/>
        </authorList>
    </citation>
    <scope>NUCLEOTIDE SEQUENCE [LARGE SCALE GENOMIC DNA]</scope>
    <source>
        <strain evidence="3 4">135PIL107-10</strain>
    </source>
</reference>
<feature type="transmembrane region" description="Helical" evidence="1">
    <location>
        <begin position="12"/>
        <end position="30"/>
    </location>
</feature>
<gene>
    <name evidence="3" type="ORF">WAK64_06575</name>
</gene>
<protein>
    <submittedName>
        <fullName evidence="3">VanZ family protein</fullName>
    </submittedName>
</protein>
<dbReference type="PANTHER" id="PTHR36834:SF2">
    <property type="entry name" value="MEMBRANE PROTEIN"/>
    <property type="match status" value="1"/>
</dbReference>
<keyword evidence="1" id="KW-0472">Membrane</keyword>
<evidence type="ECO:0000256" key="1">
    <source>
        <dbReference type="SAM" id="Phobius"/>
    </source>
</evidence>
<evidence type="ECO:0000313" key="3">
    <source>
        <dbReference type="EMBL" id="MEI5906721.1"/>
    </source>
</evidence>
<dbReference type="InterPro" id="IPR006976">
    <property type="entry name" value="VanZ-like"/>
</dbReference>
<proteinExistence type="predicted"/>
<keyword evidence="4" id="KW-1185">Reference proteome</keyword>
<keyword evidence="1" id="KW-0812">Transmembrane</keyword>
<evidence type="ECO:0000313" key="4">
    <source>
        <dbReference type="Proteomes" id="UP001312865"/>
    </source>
</evidence>
<feature type="transmembrane region" description="Helical" evidence="1">
    <location>
        <begin position="72"/>
        <end position="91"/>
    </location>
</feature>
<feature type="domain" description="VanZ-like" evidence="2">
    <location>
        <begin position="17"/>
        <end position="144"/>
    </location>
</feature>
<dbReference type="EMBL" id="JBBAXC010000004">
    <property type="protein sequence ID" value="MEI5906721.1"/>
    <property type="molecule type" value="Genomic_DNA"/>
</dbReference>
<dbReference type="Pfam" id="PF04892">
    <property type="entry name" value="VanZ"/>
    <property type="match status" value="1"/>
</dbReference>
<evidence type="ECO:0000259" key="2">
    <source>
        <dbReference type="Pfam" id="PF04892"/>
    </source>
</evidence>
<organism evidence="3 4">
    <name type="scientific">Bacillus spongiae</name>
    <dbReference type="NCBI Taxonomy" id="2683610"/>
    <lineage>
        <taxon>Bacteria</taxon>
        <taxon>Bacillati</taxon>
        <taxon>Bacillota</taxon>
        <taxon>Bacilli</taxon>
        <taxon>Bacillales</taxon>
        <taxon>Bacillaceae</taxon>
        <taxon>Bacillus</taxon>
    </lineage>
</organism>